<comment type="caution">
    <text evidence="1">The sequence shown here is derived from an EMBL/GenBank/DDBJ whole genome shotgun (WGS) entry which is preliminary data.</text>
</comment>
<sequence length="154" mass="16420">MKRLSAIILLAVILSVPGLALGVTNNDEVVSYQEPYIYGPFRVLEITITADSGDGTLPAQPIPYAINGMVMLVETNPGSTAPTDNYDLTLTGINGADIMGGALTNRDTATTERTQALTNGSYGVAVTHRTLTLNLTNNSVVSADFVIWIYWIAN</sequence>
<gene>
    <name evidence="1" type="ORF">LCGC14_0384350</name>
</gene>
<organism evidence="1">
    <name type="scientific">marine sediment metagenome</name>
    <dbReference type="NCBI Taxonomy" id="412755"/>
    <lineage>
        <taxon>unclassified sequences</taxon>
        <taxon>metagenomes</taxon>
        <taxon>ecological metagenomes</taxon>
    </lineage>
</organism>
<reference evidence="1" key="1">
    <citation type="journal article" date="2015" name="Nature">
        <title>Complex archaea that bridge the gap between prokaryotes and eukaryotes.</title>
        <authorList>
            <person name="Spang A."/>
            <person name="Saw J.H."/>
            <person name="Jorgensen S.L."/>
            <person name="Zaremba-Niedzwiedzka K."/>
            <person name="Martijn J."/>
            <person name="Lind A.E."/>
            <person name="van Eijk R."/>
            <person name="Schleper C."/>
            <person name="Guy L."/>
            <person name="Ettema T.J."/>
        </authorList>
    </citation>
    <scope>NUCLEOTIDE SEQUENCE</scope>
</reference>
<name>A0A0F9VNK4_9ZZZZ</name>
<proteinExistence type="predicted"/>
<evidence type="ECO:0000313" key="1">
    <source>
        <dbReference type="EMBL" id="KKN75061.1"/>
    </source>
</evidence>
<dbReference type="EMBL" id="LAZR01000316">
    <property type="protein sequence ID" value="KKN75061.1"/>
    <property type="molecule type" value="Genomic_DNA"/>
</dbReference>
<protein>
    <submittedName>
        <fullName evidence="1">Uncharacterized protein</fullName>
    </submittedName>
</protein>
<accession>A0A0F9VNK4</accession>
<dbReference type="AlphaFoldDB" id="A0A0F9VNK4"/>